<evidence type="ECO:0000259" key="1">
    <source>
        <dbReference type="Pfam" id="PF01408"/>
    </source>
</evidence>
<dbReference type="AlphaFoldDB" id="A0A399CW73"/>
<dbReference type="Proteomes" id="UP000266441">
    <property type="component" value="Unassembled WGS sequence"/>
</dbReference>
<evidence type="ECO:0000313" key="4">
    <source>
        <dbReference type="Proteomes" id="UP000266441"/>
    </source>
</evidence>
<feature type="domain" description="Gfo/Idh/MocA-like oxidoreductase N-terminal" evidence="1">
    <location>
        <begin position="36"/>
        <end position="160"/>
    </location>
</feature>
<dbReference type="GO" id="GO:0000166">
    <property type="term" value="F:nucleotide binding"/>
    <property type="evidence" value="ECO:0007669"/>
    <property type="project" value="InterPro"/>
</dbReference>
<dbReference type="PANTHER" id="PTHR43377">
    <property type="entry name" value="BILIVERDIN REDUCTASE A"/>
    <property type="match status" value="1"/>
</dbReference>
<organism evidence="3 4">
    <name type="scientific">Mariniphaga sediminis</name>
    <dbReference type="NCBI Taxonomy" id="1628158"/>
    <lineage>
        <taxon>Bacteria</taxon>
        <taxon>Pseudomonadati</taxon>
        <taxon>Bacteroidota</taxon>
        <taxon>Bacteroidia</taxon>
        <taxon>Marinilabiliales</taxon>
        <taxon>Prolixibacteraceae</taxon>
        <taxon>Mariniphaga</taxon>
    </lineage>
</organism>
<dbReference type="EMBL" id="QWET01000014">
    <property type="protein sequence ID" value="RIH63995.1"/>
    <property type="molecule type" value="Genomic_DNA"/>
</dbReference>
<dbReference type="Pfam" id="PF01408">
    <property type="entry name" value="GFO_IDH_MocA"/>
    <property type="match status" value="1"/>
</dbReference>
<evidence type="ECO:0000259" key="2">
    <source>
        <dbReference type="Pfam" id="PF02894"/>
    </source>
</evidence>
<accession>A0A399CW73</accession>
<dbReference type="PROSITE" id="PS51318">
    <property type="entry name" value="TAT"/>
    <property type="match status" value="1"/>
</dbReference>
<dbReference type="PANTHER" id="PTHR43377:SF2">
    <property type="entry name" value="BINDING ROSSMANN FOLD OXIDOREDUCTASE, PUTATIVE (AFU_ORTHOLOGUE AFUA_4G00560)-RELATED"/>
    <property type="match status" value="1"/>
</dbReference>
<evidence type="ECO:0000313" key="3">
    <source>
        <dbReference type="EMBL" id="RIH63995.1"/>
    </source>
</evidence>
<protein>
    <submittedName>
        <fullName evidence="3">Gfo/Idh/MocA family oxidoreductase</fullName>
    </submittedName>
</protein>
<dbReference type="Gene3D" id="3.40.50.720">
    <property type="entry name" value="NAD(P)-binding Rossmann-like Domain"/>
    <property type="match status" value="1"/>
</dbReference>
<dbReference type="SUPFAM" id="SSF55347">
    <property type="entry name" value="Glyceraldehyde-3-phosphate dehydrogenase-like, C-terminal domain"/>
    <property type="match status" value="1"/>
</dbReference>
<dbReference type="RefSeq" id="WP_119351057.1">
    <property type="nucleotide sequence ID" value="NZ_JBFHKJ010000391.1"/>
</dbReference>
<dbReference type="OrthoDB" id="9781031at2"/>
<dbReference type="Pfam" id="PF02894">
    <property type="entry name" value="GFO_IDH_MocA_C"/>
    <property type="match status" value="1"/>
</dbReference>
<sequence>MINRRKFLATVGTIAAGAAIPNPLKAAIHASGEKLKVVLIGTGVRGNGFWGKRLVDEYNDILEFVGLVDHNESRLKYAATFIGVGKNCGLYTNFEDMIAEQSPDLIMVTTTDATHHIYIIKSLASGVDVLTEKPMTTDEDKCQDILDAERKYKRKVIVTFNYRWSPYNTKIKEMLMNKTIGDVVSVDFSWMLNTSHGASYFRRWHGQREHSGTLLVHKSTHHFDLINWWLDSDPAEVFAYGDLEFYGGRPEKKGVSCRSCDEKNSCKFYWDITKSKDDYERYVQHEHVDGYIRDNCLFRPEINIYDKMNVNIKYANNVFVNYMLTTYSPWEGWRVAFNGTKGRLEAFLDVPYLDANKLSQEELHAAEMNQQTDGDHEMKPIISHKLWEEQETVYVPYSHAGHGGGDTRLHNQIFVHPEKEDIYKHMAGVRDGAMSVLIGIAARKSIESGKPVRVAELTQLQPRAKRI</sequence>
<dbReference type="SUPFAM" id="SSF51735">
    <property type="entry name" value="NAD(P)-binding Rossmann-fold domains"/>
    <property type="match status" value="1"/>
</dbReference>
<keyword evidence="4" id="KW-1185">Reference proteome</keyword>
<dbReference type="Gene3D" id="3.30.360.10">
    <property type="entry name" value="Dihydrodipicolinate Reductase, domain 2"/>
    <property type="match status" value="1"/>
</dbReference>
<dbReference type="InterPro" id="IPR006311">
    <property type="entry name" value="TAT_signal"/>
</dbReference>
<reference evidence="3 4" key="1">
    <citation type="journal article" date="2015" name="Int. J. Syst. Evol. Microbiol.">
        <title>Mariniphaga sediminis sp. nov., isolated from coastal sediment.</title>
        <authorList>
            <person name="Wang F.Q."/>
            <person name="Shen Q.Y."/>
            <person name="Chen G.J."/>
            <person name="Du Z.J."/>
        </authorList>
    </citation>
    <scope>NUCLEOTIDE SEQUENCE [LARGE SCALE GENOMIC DNA]</scope>
    <source>
        <strain evidence="3 4">SY21</strain>
    </source>
</reference>
<dbReference type="InterPro" id="IPR004104">
    <property type="entry name" value="Gfo/Idh/MocA-like_OxRdtase_C"/>
</dbReference>
<feature type="domain" description="Gfo/Idh/MocA-like oxidoreductase C-terminal" evidence="2">
    <location>
        <begin position="172"/>
        <end position="453"/>
    </location>
</feature>
<gene>
    <name evidence="3" type="ORF">D1164_16825</name>
</gene>
<dbReference type="InterPro" id="IPR036291">
    <property type="entry name" value="NAD(P)-bd_dom_sf"/>
</dbReference>
<name>A0A399CW73_9BACT</name>
<dbReference type="InterPro" id="IPR051450">
    <property type="entry name" value="Gfo/Idh/MocA_Oxidoreductases"/>
</dbReference>
<dbReference type="InterPro" id="IPR000683">
    <property type="entry name" value="Gfo/Idh/MocA-like_OxRdtase_N"/>
</dbReference>
<comment type="caution">
    <text evidence="3">The sequence shown here is derived from an EMBL/GenBank/DDBJ whole genome shotgun (WGS) entry which is preliminary data.</text>
</comment>
<proteinExistence type="predicted"/>